<gene>
    <name evidence="2" type="ORF">LIPSTDRAFT_73662</name>
</gene>
<dbReference type="AlphaFoldDB" id="A0A1E3Q026"/>
<keyword evidence="1" id="KW-0732">Signal</keyword>
<evidence type="ECO:0000256" key="1">
    <source>
        <dbReference type="SAM" id="SignalP"/>
    </source>
</evidence>
<reference evidence="2 3" key="1">
    <citation type="journal article" date="2016" name="Proc. Natl. Acad. Sci. U.S.A.">
        <title>Comparative genomics of biotechnologically important yeasts.</title>
        <authorList>
            <person name="Riley R."/>
            <person name="Haridas S."/>
            <person name="Wolfe K.H."/>
            <person name="Lopes M.R."/>
            <person name="Hittinger C.T."/>
            <person name="Goeker M."/>
            <person name="Salamov A.A."/>
            <person name="Wisecaver J.H."/>
            <person name="Long T.M."/>
            <person name="Calvey C.H."/>
            <person name="Aerts A.L."/>
            <person name="Barry K.W."/>
            <person name="Choi C."/>
            <person name="Clum A."/>
            <person name="Coughlan A.Y."/>
            <person name="Deshpande S."/>
            <person name="Douglass A.P."/>
            <person name="Hanson S.J."/>
            <person name="Klenk H.-P."/>
            <person name="LaButti K.M."/>
            <person name="Lapidus A."/>
            <person name="Lindquist E.A."/>
            <person name="Lipzen A.M."/>
            <person name="Meier-Kolthoff J.P."/>
            <person name="Ohm R.A."/>
            <person name="Otillar R.P."/>
            <person name="Pangilinan J.L."/>
            <person name="Peng Y."/>
            <person name="Rokas A."/>
            <person name="Rosa C.A."/>
            <person name="Scheuner C."/>
            <person name="Sibirny A.A."/>
            <person name="Slot J.C."/>
            <person name="Stielow J.B."/>
            <person name="Sun H."/>
            <person name="Kurtzman C.P."/>
            <person name="Blackwell M."/>
            <person name="Grigoriev I.V."/>
            <person name="Jeffries T.W."/>
        </authorList>
    </citation>
    <scope>NUCLEOTIDE SEQUENCE [LARGE SCALE GENOMIC DNA]</scope>
    <source>
        <strain evidence="2 3">NRRL Y-11557</strain>
    </source>
</reference>
<accession>A0A1E3Q026</accession>
<proteinExistence type="predicted"/>
<feature type="chain" id="PRO_5009134053" evidence="1">
    <location>
        <begin position="30"/>
        <end position="201"/>
    </location>
</feature>
<sequence length="201" mass="23236">MAVMITRFLHHPFIKIMLFALLYATLVGASEWPDKPLLCLFKATPDQYHMVESPDYWFFTYINELEFDYAPYYLNDVVFNGKATSPDGFVVMKLHAPDAKYVIPVPDNDVHVYFYSGQGGGSRHIAFAYYAGYAYHFTSRNDFGEIYYDTATYSQLYITQGSCVEGEYLWPYKRKGKVIDFTSWLRNWSDTADDAPDEADS</sequence>
<keyword evidence="3" id="KW-1185">Reference proteome</keyword>
<dbReference type="EMBL" id="KV454298">
    <property type="protein sequence ID" value="ODQ71053.1"/>
    <property type="molecule type" value="Genomic_DNA"/>
</dbReference>
<name>A0A1E3Q026_LIPST</name>
<protein>
    <submittedName>
        <fullName evidence="2">Uncharacterized protein</fullName>
    </submittedName>
</protein>
<evidence type="ECO:0000313" key="3">
    <source>
        <dbReference type="Proteomes" id="UP000094385"/>
    </source>
</evidence>
<organism evidence="2 3">
    <name type="scientific">Lipomyces starkeyi NRRL Y-11557</name>
    <dbReference type="NCBI Taxonomy" id="675824"/>
    <lineage>
        <taxon>Eukaryota</taxon>
        <taxon>Fungi</taxon>
        <taxon>Dikarya</taxon>
        <taxon>Ascomycota</taxon>
        <taxon>Saccharomycotina</taxon>
        <taxon>Lipomycetes</taxon>
        <taxon>Lipomycetales</taxon>
        <taxon>Lipomycetaceae</taxon>
        <taxon>Lipomyces</taxon>
    </lineage>
</organism>
<feature type="signal peptide" evidence="1">
    <location>
        <begin position="1"/>
        <end position="29"/>
    </location>
</feature>
<evidence type="ECO:0000313" key="2">
    <source>
        <dbReference type="EMBL" id="ODQ71053.1"/>
    </source>
</evidence>
<dbReference type="Proteomes" id="UP000094385">
    <property type="component" value="Unassembled WGS sequence"/>
</dbReference>